<reference evidence="5" key="1">
    <citation type="submission" date="2020-02" db="EMBL/GenBank/DDBJ databases">
        <authorList>
            <person name="Meier V. D."/>
        </authorList>
    </citation>
    <scope>NUCLEOTIDE SEQUENCE</scope>
    <source>
        <strain evidence="5">AVDCRST_MAG05</strain>
    </source>
</reference>
<keyword evidence="2 5" id="KW-0560">Oxidoreductase</keyword>
<evidence type="ECO:0000256" key="1">
    <source>
        <dbReference type="ARBA" id="ARBA00006484"/>
    </source>
</evidence>
<gene>
    <name evidence="5" type="ORF">AVDCRST_MAG05-405</name>
</gene>
<name>A0A6J4RHV6_9ACTN</name>
<evidence type="ECO:0000256" key="2">
    <source>
        <dbReference type="ARBA" id="ARBA00023002"/>
    </source>
</evidence>
<organism evidence="5">
    <name type="scientific">uncultured Rubrobacteraceae bacterium</name>
    <dbReference type="NCBI Taxonomy" id="349277"/>
    <lineage>
        <taxon>Bacteria</taxon>
        <taxon>Bacillati</taxon>
        <taxon>Actinomycetota</taxon>
        <taxon>Rubrobacteria</taxon>
        <taxon>Rubrobacterales</taxon>
        <taxon>Rubrobacteraceae</taxon>
        <taxon>environmental samples</taxon>
    </lineage>
</organism>
<dbReference type="EMBL" id="CADCVM010000050">
    <property type="protein sequence ID" value="CAA9469291.1"/>
    <property type="molecule type" value="Genomic_DNA"/>
</dbReference>
<dbReference type="InterPro" id="IPR057326">
    <property type="entry name" value="KR_dom"/>
</dbReference>
<dbReference type="InterPro" id="IPR051122">
    <property type="entry name" value="SDR_DHRS6-like"/>
</dbReference>
<dbReference type="PANTHER" id="PTHR43477">
    <property type="entry name" value="DIHYDROANTICAPSIN 7-DEHYDROGENASE"/>
    <property type="match status" value="1"/>
</dbReference>
<keyword evidence="3" id="KW-0520">NAD</keyword>
<dbReference type="PANTHER" id="PTHR43477:SF4">
    <property type="entry name" value="DEHYDROGENASE_REDUCTASE SDR FAMILY MEMBER 6"/>
    <property type="match status" value="1"/>
</dbReference>
<accession>A0A6J4RHV6</accession>
<dbReference type="Gene3D" id="3.40.50.720">
    <property type="entry name" value="NAD(P)-binding Rossmann-like Domain"/>
    <property type="match status" value="1"/>
</dbReference>
<dbReference type="AlphaFoldDB" id="A0A6J4RHV6"/>
<dbReference type="Pfam" id="PF00106">
    <property type="entry name" value="adh_short"/>
    <property type="match status" value="1"/>
</dbReference>
<dbReference type="InterPro" id="IPR036291">
    <property type="entry name" value="NAD(P)-bd_dom_sf"/>
</dbReference>
<evidence type="ECO:0000313" key="5">
    <source>
        <dbReference type="EMBL" id="CAA9469291.1"/>
    </source>
</evidence>
<feature type="domain" description="Ketoreductase" evidence="4">
    <location>
        <begin position="8"/>
        <end position="212"/>
    </location>
</feature>
<evidence type="ECO:0000259" key="4">
    <source>
        <dbReference type="SMART" id="SM00822"/>
    </source>
</evidence>
<dbReference type="NCBIfam" id="NF004779">
    <property type="entry name" value="PRK06125.1"/>
    <property type="match status" value="1"/>
</dbReference>
<dbReference type="EC" id="1.1.1.100" evidence="5"/>
<dbReference type="SMART" id="SM00822">
    <property type="entry name" value="PKS_KR"/>
    <property type="match status" value="1"/>
</dbReference>
<proteinExistence type="inferred from homology"/>
<dbReference type="PRINTS" id="PR00081">
    <property type="entry name" value="GDHRDH"/>
</dbReference>
<comment type="similarity">
    <text evidence="1">Belongs to the short-chain dehydrogenases/reductases (SDR) family.</text>
</comment>
<dbReference type="SUPFAM" id="SSF51735">
    <property type="entry name" value="NAD(P)-binding Rossmann-fold domains"/>
    <property type="match status" value="1"/>
</dbReference>
<dbReference type="InterPro" id="IPR002347">
    <property type="entry name" value="SDR_fam"/>
</dbReference>
<evidence type="ECO:0000256" key="3">
    <source>
        <dbReference type="ARBA" id="ARBA00023027"/>
    </source>
</evidence>
<sequence length="260" mass="26793">MDLDLAGRSVLITGGSGGIGLATAKAFAAEGCALHLAARGAENLHAARADISRDFGVPVTVHPVDLSRPENALRLAGTCAGVDVLVNNAGAIPGGGIGEIDDERWREAWDLKVFGYVNMTRSLYAGMKDRGRGVIVNVIGTAGDGRPADYAAGVSANAALAALTRALGGESLDHGVRVVGVSPGDVGNERGVEFLRRRAADELGDPGRWRERLSRLPGGRAATSEEVADAVLFLASPRAGYVSGTVLTVDGGMGSRQRVI</sequence>
<dbReference type="GO" id="GO:0004316">
    <property type="term" value="F:3-oxoacyl-[acyl-carrier-protein] reductase (NADPH) activity"/>
    <property type="evidence" value="ECO:0007669"/>
    <property type="project" value="UniProtKB-EC"/>
</dbReference>
<protein>
    <submittedName>
        <fullName evidence="5">3-oxoacyl-[acyl-carrier protein] reductase</fullName>
        <ecNumber evidence="5">1.1.1.100</ecNumber>
    </submittedName>
</protein>